<dbReference type="InterPro" id="IPR013128">
    <property type="entry name" value="Peptidase_C1A"/>
</dbReference>
<feature type="compositionally biased region" description="Polar residues" evidence="4">
    <location>
        <begin position="971"/>
        <end position="986"/>
    </location>
</feature>
<feature type="compositionally biased region" description="Low complexity" evidence="4">
    <location>
        <begin position="115"/>
        <end position="125"/>
    </location>
</feature>
<feature type="compositionally biased region" description="Polar residues" evidence="4">
    <location>
        <begin position="912"/>
        <end position="922"/>
    </location>
</feature>
<organism evidence="7">
    <name type="scientific">Plasmodium simiovale</name>
    <dbReference type="NCBI Taxonomy" id="35085"/>
    <lineage>
        <taxon>Eukaryota</taxon>
        <taxon>Sar</taxon>
        <taxon>Alveolata</taxon>
        <taxon>Apicomplexa</taxon>
        <taxon>Aconoidasida</taxon>
        <taxon>Haemosporida</taxon>
        <taxon>Plasmodiidae</taxon>
        <taxon>Plasmodium</taxon>
        <taxon>Plasmodium (Plasmodium)</taxon>
    </lineage>
</organism>
<feature type="domain" description="Peptidase C1A papain C-terminal" evidence="6">
    <location>
        <begin position="524"/>
        <end position="776"/>
    </location>
</feature>
<feature type="compositionally biased region" description="Polar residues" evidence="4">
    <location>
        <begin position="48"/>
        <end position="76"/>
    </location>
</feature>
<dbReference type="AlphaFoldDB" id="F1SYX2"/>
<feature type="compositionally biased region" description="Polar residues" evidence="4">
    <location>
        <begin position="84"/>
        <end position="106"/>
    </location>
</feature>
<dbReference type="InterPro" id="IPR038765">
    <property type="entry name" value="Papain-like_cys_pep_sf"/>
</dbReference>
<feature type="compositionally biased region" description="Polar residues" evidence="4">
    <location>
        <begin position="864"/>
        <end position="886"/>
    </location>
</feature>
<feature type="region of interest" description="Disordered" evidence="4">
    <location>
        <begin position="969"/>
        <end position="1027"/>
    </location>
</feature>
<dbReference type="PANTHER" id="PTHR12411">
    <property type="entry name" value="CYSTEINE PROTEASE FAMILY C1-RELATED"/>
    <property type="match status" value="1"/>
</dbReference>
<comment type="similarity">
    <text evidence="1">Belongs to the peptidase C1 family.</text>
</comment>
<dbReference type="GO" id="GO:0006508">
    <property type="term" value="P:proteolysis"/>
    <property type="evidence" value="ECO:0007669"/>
    <property type="project" value="InterPro"/>
</dbReference>
<feature type="signal peptide" evidence="5">
    <location>
        <begin position="1"/>
        <end position="16"/>
    </location>
</feature>
<proteinExistence type="inferred from homology"/>
<sequence>MKSSFLLLLALGTAYGNNVVICTTGQTPSSGESGVASSSSSGPGTGSDNQQESGQGPQPESAGNGQNVEESTNHQQPVPGAPNSAGSNLSQGGATIKSNGDGNPSAISPAPNAEGSVSPSSSGSTRGPGGATQLQASHKKAELQSALLKNFTGVKVTGPCDTEVGLFLIPHMYISVKVATDKIELSTKFPNSDNTLVEFTKEGQKLLNKCEGSSEKTYKFIVYLEDNILTLKWIVYPTSGNANNQAEVRKYRLPNLERPITSIQVHSAIVQGGTVIYTSKDYSIKNDIPENCQQVISACFLSGNTDIESCYTCNLLMHNDNTNDKCFDYVSEDFKKEFQDIKVKGQDDEESSEYKIAQAIHEVLNGIYKTDSNGNKELITWEELNANVKEQIGNYCHVLKEVDTSGTLEVHQMGNEMDVFNNLVNLLQKHGEEKKLTLEWKLQNPAICLKNVNDWVVNKKGLVLPLLQNGSSDIYFGESNHVEDEKKCGLSTYQEGADGIIDLSVVQKNAHASSTPFTNHMFCNVDYCDWTKDTSSCMSKIEVGDQGECATSWLFASKVHLETIKCMKGYNHIASSALYVANCSNKEAKDKCQDPSNPLEFLDILEETKFLPSDSDLPYSYQAVNNVCPEPKSHWQNLWANVKLLDKQYQPNSVSTKGYTAYQSDHFNGNMGTFIKLVKSEVMNKGSVIAYVKADELMGYDLNGKKVLSLCGGETPNLAVNIVGYGNYINGEGVKKAYWLLRNSWGKHWGDEGNFKVDMDSPPGCQHNFIHTAAVFNLDVSPFHSPAKDTELYSYHLNSSPDFYKNLYYNALGEKSGSALSHAVHGQDAPQEEGESLGTVVGEGISESTVQEVQQTQLQVPSVMSTNPRVEGQQEQAVVVDQASSHQRAEQVEASTLGAANTQESGPKVTEGAQNGDAQSTGIAGVQTAPGTAPAIGAQTAQNTVGGETAAGGQGEGSVVSQLAADGTDSRGITTDISSPQAQTLQPPGGQGVSTPAQPPSPQQPTEPVHASTSLVTGTPGAANPNAGVQSAKISQIIHVLKHIKQTKMVTRVVTYEGEYELGDQSCSRTQALSLEKLDECIRFCNDKLSTCKRTVSVGYCLTKLRQTNDCIFCFV</sequence>
<evidence type="ECO:0000256" key="3">
    <source>
        <dbReference type="ARBA" id="ARBA00023180"/>
    </source>
</evidence>
<evidence type="ECO:0000256" key="4">
    <source>
        <dbReference type="SAM" id="MobiDB-lite"/>
    </source>
</evidence>
<keyword evidence="5" id="KW-0732">Signal</keyword>
<keyword evidence="2" id="KW-0865">Zymogen</keyword>
<dbReference type="SUPFAM" id="SSF54001">
    <property type="entry name" value="Cysteine proteinases"/>
    <property type="match status" value="1"/>
</dbReference>
<evidence type="ECO:0000256" key="1">
    <source>
        <dbReference type="ARBA" id="ARBA00008455"/>
    </source>
</evidence>
<dbReference type="Gene3D" id="3.90.70.10">
    <property type="entry name" value="Cysteine proteinases"/>
    <property type="match status" value="1"/>
</dbReference>
<evidence type="ECO:0000256" key="5">
    <source>
        <dbReference type="SAM" id="SignalP"/>
    </source>
</evidence>
<dbReference type="CDD" id="cd02619">
    <property type="entry name" value="Peptidase_C1"/>
    <property type="match status" value="1"/>
</dbReference>
<accession>F1SYX2</accession>
<dbReference type="SMART" id="SM00645">
    <property type="entry name" value="Pept_C1"/>
    <property type="match status" value="1"/>
</dbReference>
<feature type="region of interest" description="Disordered" evidence="4">
    <location>
        <begin position="864"/>
        <end position="931"/>
    </location>
</feature>
<evidence type="ECO:0000259" key="6">
    <source>
        <dbReference type="SMART" id="SM00645"/>
    </source>
</evidence>
<protein>
    <submittedName>
        <fullName evidence="7">Putative papain-like cysteine prorease</fullName>
    </submittedName>
</protein>
<reference evidence="7" key="1">
    <citation type="journal article" date="2011" name="PLoS ONE">
        <title>Clues to Evolution of the SERA Multigene Family in 18 Plasmodium Species.</title>
        <authorList>
            <person name="Arisue N."/>
            <person name="Kawai S."/>
            <person name="Hirai M."/>
            <person name="Palacpac N.M.Q."/>
            <person name="Jia M."/>
            <person name="Kaneko A."/>
            <person name="Tanabe K."/>
            <person name="Horii T."/>
        </authorList>
    </citation>
    <scope>NUCLEOTIDE SEQUENCE</scope>
</reference>
<feature type="compositionally biased region" description="Low complexity" evidence="4">
    <location>
        <begin position="29"/>
        <end position="42"/>
    </location>
</feature>
<name>F1SYX2_PLASM</name>
<evidence type="ECO:0000313" key="7">
    <source>
        <dbReference type="EMBL" id="BAK08430.1"/>
    </source>
</evidence>
<gene>
    <name evidence="7" type="primary">Pso-SERA5</name>
</gene>
<feature type="chain" id="PRO_5003270829" evidence="5">
    <location>
        <begin position="17"/>
        <end position="1116"/>
    </location>
</feature>
<evidence type="ECO:0000256" key="2">
    <source>
        <dbReference type="ARBA" id="ARBA00023145"/>
    </source>
</evidence>
<dbReference type="InterPro" id="IPR000668">
    <property type="entry name" value="Peptidase_C1A_C"/>
</dbReference>
<dbReference type="GO" id="GO:0008234">
    <property type="term" value="F:cysteine-type peptidase activity"/>
    <property type="evidence" value="ECO:0007669"/>
    <property type="project" value="InterPro"/>
</dbReference>
<keyword evidence="3" id="KW-0325">Glycoprotein</keyword>
<dbReference type="EMBL" id="AB576874">
    <property type="protein sequence ID" value="BAK08430.1"/>
    <property type="molecule type" value="Genomic_DNA"/>
</dbReference>
<dbReference type="Pfam" id="PF00112">
    <property type="entry name" value="Peptidase_C1"/>
    <property type="match status" value="1"/>
</dbReference>
<feature type="region of interest" description="Disordered" evidence="4">
    <location>
        <begin position="26"/>
        <end position="138"/>
    </location>
</feature>